<dbReference type="SUPFAM" id="SSF109998">
    <property type="entry name" value="Triger factor/SurA peptide-binding domain-like"/>
    <property type="match status" value="1"/>
</dbReference>
<accession>H1XYD1</accession>
<protein>
    <recommendedName>
        <fullName evidence="4">Peptidylprolyl isomerase</fullName>
    </recommendedName>
</protein>
<feature type="signal peptide" evidence="1">
    <location>
        <begin position="1"/>
        <end position="20"/>
    </location>
</feature>
<dbReference type="OrthoDB" id="14094at2"/>
<organism evidence="2 3">
    <name type="scientific">Caldithrix abyssi DSM 13497</name>
    <dbReference type="NCBI Taxonomy" id="880073"/>
    <lineage>
        <taxon>Bacteria</taxon>
        <taxon>Pseudomonadati</taxon>
        <taxon>Calditrichota</taxon>
        <taxon>Calditrichia</taxon>
        <taxon>Calditrichales</taxon>
        <taxon>Calditrichaceae</taxon>
        <taxon>Caldithrix</taxon>
    </lineage>
</organism>
<dbReference type="STRING" id="880073.Cabys_2543"/>
<keyword evidence="1" id="KW-0732">Signal</keyword>
<sequence precursor="true">MKKYSVFFLGLILLPVMILAQNNEQSAVVTTSKGITISPAEFKAYYEDYKQKIKNLKSDDWYFNLSDKITAAKELALQKIILNEAKKNKIEQTEYFRILKPEMEKAFQEIDQRANREKLSHETVALIKEKIKNGLLCKAYLNKEIEPYIQVTDSDIDNFLTAHQGTYALKRTKKNSKAQIIQRDILTQMIQSEKRSRVAKEIAQTLFKEYDVKVNENMLKNIE</sequence>
<dbReference type="PaxDb" id="880073-Calab_3600"/>
<dbReference type="eggNOG" id="ENOG5034113">
    <property type="taxonomic scope" value="Bacteria"/>
</dbReference>
<dbReference type="InParanoid" id="H1XYD1"/>
<reference evidence="2 3" key="1">
    <citation type="submission" date="2011-09" db="EMBL/GenBank/DDBJ databases">
        <title>The permanent draft genome of Caldithrix abyssi DSM 13497.</title>
        <authorList>
            <consortium name="US DOE Joint Genome Institute (JGI-PGF)"/>
            <person name="Lucas S."/>
            <person name="Han J."/>
            <person name="Lapidus A."/>
            <person name="Bruce D."/>
            <person name="Goodwin L."/>
            <person name="Pitluck S."/>
            <person name="Peters L."/>
            <person name="Kyrpides N."/>
            <person name="Mavromatis K."/>
            <person name="Ivanova N."/>
            <person name="Mikhailova N."/>
            <person name="Chertkov O."/>
            <person name="Detter J.C."/>
            <person name="Tapia R."/>
            <person name="Han C."/>
            <person name="Land M."/>
            <person name="Hauser L."/>
            <person name="Markowitz V."/>
            <person name="Cheng J.-F."/>
            <person name="Hugenholtz P."/>
            <person name="Woyke T."/>
            <person name="Wu D."/>
            <person name="Spring S."/>
            <person name="Brambilla E."/>
            <person name="Klenk H.-P."/>
            <person name="Eisen J.A."/>
        </authorList>
    </citation>
    <scope>NUCLEOTIDE SEQUENCE [LARGE SCALE GENOMIC DNA]</scope>
    <source>
        <strain evidence="2 3">DSM 13497</strain>
    </source>
</reference>
<dbReference type="InterPro" id="IPR027304">
    <property type="entry name" value="Trigger_fact/SurA_dom_sf"/>
</dbReference>
<evidence type="ECO:0000313" key="2">
    <source>
        <dbReference type="EMBL" id="EHO43198.1"/>
    </source>
</evidence>
<dbReference type="AlphaFoldDB" id="H1XYD1"/>
<gene>
    <name evidence="2" type="ORF">Calab_3600</name>
</gene>
<evidence type="ECO:0008006" key="4">
    <source>
        <dbReference type="Google" id="ProtNLM"/>
    </source>
</evidence>
<keyword evidence="3" id="KW-1185">Reference proteome</keyword>
<feature type="chain" id="PRO_5003558043" description="Peptidylprolyl isomerase" evidence="1">
    <location>
        <begin position="21"/>
        <end position="223"/>
    </location>
</feature>
<evidence type="ECO:0000313" key="3">
    <source>
        <dbReference type="Proteomes" id="UP000004671"/>
    </source>
</evidence>
<dbReference type="RefSeq" id="WP_006930731.1">
    <property type="nucleotide sequence ID" value="NZ_CM001402.1"/>
</dbReference>
<dbReference type="HOGENOM" id="CLU_1238315_0_0_0"/>
<dbReference type="Proteomes" id="UP000004671">
    <property type="component" value="Chromosome"/>
</dbReference>
<name>H1XYD1_CALAY</name>
<evidence type="ECO:0000256" key="1">
    <source>
        <dbReference type="SAM" id="SignalP"/>
    </source>
</evidence>
<dbReference type="EMBL" id="CM001402">
    <property type="protein sequence ID" value="EHO43198.1"/>
    <property type="molecule type" value="Genomic_DNA"/>
</dbReference>
<proteinExistence type="predicted"/>